<reference evidence="2" key="1">
    <citation type="journal article" date="2019" name="Int. J. Syst. Evol. Microbiol.">
        <title>The Global Catalogue of Microorganisms (GCM) 10K type strain sequencing project: providing services to taxonomists for standard genome sequencing and annotation.</title>
        <authorList>
            <consortium name="The Broad Institute Genomics Platform"/>
            <consortium name="The Broad Institute Genome Sequencing Center for Infectious Disease"/>
            <person name="Wu L."/>
            <person name="Ma J."/>
        </authorList>
    </citation>
    <scope>NUCLEOTIDE SEQUENCE [LARGE SCALE GENOMIC DNA]</scope>
    <source>
        <strain evidence="2">KCTC 23713</strain>
    </source>
</reference>
<dbReference type="Proteomes" id="UP000662678">
    <property type="component" value="Unassembled WGS sequence"/>
</dbReference>
<organism evidence="1 2">
    <name type="scientific">Vogesella fluminis</name>
    <dbReference type="NCBI Taxonomy" id="1069161"/>
    <lineage>
        <taxon>Bacteria</taxon>
        <taxon>Pseudomonadati</taxon>
        <taxon>Pseudomonadota</taxon>
        <taxon>Betaproteobacteria</taxon>
        <taxon>Neisseriales</taxon>
        <taxon>Chromobacteriaceae</taxon>
        <taxon>Vogesella</taxon>
    </lineage>
</organism>
<gene>
    <name evidence="1" type="ORF">GCM10011419_20820</name>
</gene>
<sequence length="69" mass="7624">MIRQHFRHRNEKQRIVAQSAAAIVLFVGRCCIIPRGKALMLRLASAATGPVMQKPEAQASGFCGQYRLA</sequence>
<keyword evidence="2" id="KW-1185">Reference proteome</keyword>
<protein>
    <submittedName>
        <fullName evidence="1">Uncharacterized protein</fullName>
    </submittedName>
</protein>
<name>A0ABQ3HEH7_9NEIS</name>
<evidence type="ECO:0000313" key="2">
    <source>
        <dbReference type="Proteomes" id="UP000662678"/>
    </source>
</evidence>
<comment type="caution">
    <text evidence="1">The sequence shown here is derived from an EMBL/GenBank/DDBJ whole genome shotgun (WGS) entry which is preliminary data.</text>
</comment>
<accession>A0ABQ3HEH7</accession>
<proteinExistence type="predicted"/>
<evidence type="ECO:0000313" key="1">
    <source>
        <dbReference type="EMBL" id="GHD78571.1"/>
    </source>
</evidence>
<dbReference type="EMBL" id="BMYP01000025">
    <property type="protein sequence ID" value="GHD78571.1"/>
    <property type="molecule type" value="Genomic_DNA"/>
</dbReference>